<organism evidence="2 3">
    <name type="scientific">Chrysochromulina tobinii</name>
    <dbReference type="NCBI Taxonomy" id="1460289"/>
    <lineage>
        <taxon>Eukaryota</taxon>
        <taxon>Haptista</taxon>
        <taxon>Haptophyta</taxon>
        <taxon>Prymnesiophyceae</taxon>
        <taxon>Prymnesiales</taxon>
        <taxon>Chrysochromulinaceae</taxon>
        <taxon>Chrysochromulina</taxon>
    </lineage>
</organism>
<feature type="compositionally biased region" description="Polar residues" evidence="1">
    <location>
        <begin position="135"/>
        <end position="158"/>
    </location>
</feature>
<evidence type="ECO:0000256" key="1">
    <source>
        <dbReference type="SAM" id="MobiDB-lite"/>
    </source>
</evidence>
<dbReference type="EMBL" id="JWZX01002640">
    <property type="protein sequence ID" value="KOO27954.1"/>
    <property type="molecule type" value="Genomic_DNA"/>
</dbReference>
<dbReference type="AlphaFoldDB" id="A0A0M0JN13"/>
<evidence type="ECO:0000313" key="2">
    <source>
        <dbReference type="EMBL" id="KOO27954.1"/>
    </source>
</evidence>
<dbReference type="Proteomes" id="UP000037460">
    <property type="component" value="Unassembled WGS sequence"/>
</dbReference>
<name>A0A0M0JN13_9EUKA</name>
<evidence type="ECO:0000313" key="3">
    <source>
        <dbReference type="Proteomes" id="UP000037460"/>
    </source>
</evidence>
<sequence length="220" mass="23979">MSQLVETWGAEDAKLERLAAERAAAEKAETERLAAEIGSFEVGAGALPDGDESDEEIYTEMRNRSQIISLQQQPVNMLSLQEYMRYGESAMLRDARARRDMALAEERVVNIEYYRDLLNSSPSKGSPSPVHDSGAPSTGSTLPTDRSPSQLLKSTPSKITPPALKIPTVLPSPGTEGMDFIDTARLLFKKANEAISSVMVGDYLQASTPAADTVEKRLVF</sequence>
<keyword evidence="3" id="KW-1185">Reference proteome</keyword>
<comment type="caution">
    <text evidence="2">The sequence shown here is derived from an EMBL/GenBank/DDBJ whole genome shotgun (WGS) entry which is preliminary data.</text>
</comment>
<protein>
    <submittedName>
        <fullName evidence="2">Uncharacterized protein</fullName>
    </submittedName>
</protein>
<gene>
    <name evidence="2" type="ORF">Ctob_003241</name>
</gene>
<proteinExistence type="predicted"/>
<accession>A0A0M0JN13</accession>
<reference evidence="3" key="1">
    <citation type="journal article" date="2015" name="PLoS Genet.">
        <title>Genome Sequence and Transcriptome Analyses of Chrysochromulina tobin: Metabolic Tools for Enhanced Algal Fitness in the Prominent Order Prymnesiales (Haptophyceae).</title>
        <authorList>
            <person name="Hovde B.T."/>
            <person name="Deodato C.R."/>
            <person name="Hunsperger H.M."/>
            <person name="Ryken S.A."/>
            <person name="Yost W."/>
            <person name="Jha R.K."/>
            <person name="Patterson J."/>
            <person name="Monnat R.J. Jr."/>
            <person name="Barlow S.B."/>
            <person name="Starkenburg S.R."/>
            <person name="Cattolico R.A."/>
        </authorList>
    </citation>
    <scope>NUCLEOTIDE SEQUENCE</scope>
    <source>
        <strain evidence="3">CCMP291</strain>
    </source>
</reference>
<feature type="region of interest" description="Disordered" evidence="1">
    <location>
        <begin position="120"/>
        <end position="170"/>
    </location>
</feature>